<keyword evidence="2" id="KW-0812">Transmembrane</keyword>
<feature type="compositionally biased region" description="Polar residues" evidence="1">
    <location>
        <begin position="261"/>
        <end position="271"/>
    </location>
</feature>
<evidence type="ECO:0000256" key="1">
    <source>
        <dbReference type="SAM" id="MobiDB-lite"/>
    </source>
</evidence>
<reference evidence="3 4" key="1">
    <citation type="submission" date="2021-01" db="EMBL/GenBank/DDBJ databases">
        <title>Sequencing the genomes of 1000 actinobacteria strains.</title>
        <authorList>
            <person name="Klenk H.-P."/>
        </authorList>
    </citation>
    <scope>NUCLEOTIDE SEQUENCE [LARGE SCALE GENOMIC DNA]</scope>
    <source>
        <strain evidence="3 4">DSM 18662</strain>
    </source>
</reference>
<keyword evidence="4" id="KW-1185">Reference proteome</keyword>
<dbReference type="RefSeq" id="WP_204917025.1">
    <property type="nucleotide sequence ID" value="NZ_BAAAQP010000008.1"/>
</dbReference>
<comment type="caution">
    <text evidence="3">The sequence shown here is derived from an EMBL/GenBank/DDBJ whole genome shotgun (WGS) entry which is preliminary data.</text>
</comment>
<dbReference type="Proteomes" id="UP000704762">
    <property type="component" value="Unassembled WGS sequence"/>
</dbReference>
<name>A0ABS2RHM9_9ACTN</name>
<gene>
    <name evidence="3" type="ORF">JOE57_001416</name>
</gene>
<evidence type="ECO:0000256" key="2">
    <source>
        <dbReference type="SAM" id="Phobius"/>
    </source>
</evidence>
<feature type="transmembrane region" description="Helical" evidence="2">
    <location>
        <begin position="194"/>
        <end position="217"/>
    </location>
</feature>
<protein>
    <recommendedName>
        <fullName evidence="5">Capsular polysaccharide biosynthesis protein</fullName>
    </recommendedName>
</protein>
<dbReference type="EMBL" id="JAFBCF010000001">
    <property type="protein sequence ID" value="MBM7798495.1"/>
    <property type="molecule type" value="Genomic_DNA"/>
</dbReference>
<sequence length="284" mass="30012">MQFKDLWATLLRRWYLVLVAVMITIGASSAVVFLVGPTYEAKGSVLLIPPGTTVSQANPSGTLGNPFLSLGGLNQARDIVVNTMASKSVYEDLCNHKGDSSYEQMRVELCKSRPGVSYQATPDFTSSAPVILVTVEADSSTNAVTALHAVMERVPATLTQLQSDLGLRPRAEITSIPLVSDDHPDAVHKTQIRAGIAAGAATLGFGLLLIALGEGLVASKRTPRRARGLATSPRPTSTAENQERTGADLKVARAGGVDRTQPASSRSSQLDHSPDLRSVAAARD</sequence>
<feature type="transmembrane region" description="Helical" evidence="2">
    <location>
        <begin position="14"/>
        <end position="36"/>
    </location>
</feature>
<keyword evidence="2" id="KW-1133">Transmembrane helix</keyword>
<proteinExistence type="predicted"/>
<evidence type="ECO:0000313" key="3">
    <source>
        <dbReference type="EMBL" id="MBM7798495.1"/>
    </source>
</evidence>
<feature type="compositionally biased region" description="Basic and acidic residues" evidence="1">
    <location>
        <begin position="241"/>
        <end position="251"/>
    </location>
</feature>
<keyword evidence="2" id="KW-0472">Membrane</keyword>
<accession>A0ABS2RHM9</accession>
<evidence type="ECO:0008006" key="5">
    <source>
        <dbReference type="Google" id="ProtNLM"/>
    </source>
</evidence>
<organism evidence="3 4">
    <name type="scientific">Microlunatus panaciterrae</name>
    <dbReference type="NCBI Taxonomy" id="400768"/>
    <lineage>
        <taxon>Bacteria</taxon>
        <taxon>Bacillati</taxon>
        <taxon>Actinomycetota</taxon>
        <taxon>Actinomycetes</taxon>
        <taxon>Propionibacteriales</taxon>
        <taxon>Propionibacteriaceae</taxon>
        <taxon>Microlunatus</taxon>
    </lineage>
</organism>
<evidence type="ECO:0000313" key="4">
    <source>
        <dbReference type="Proteomes" id="UP000704762"/>
    </source>
</evidence>
<feature type="region of interest" description="Disordered" evidence="1">
    <location>
        <begin position="221"/>
        <end position="284"/>
    </location>
</feature>